<dbReference type="Pfam" id="PF01565">
    <property type="entry name" value="FAD_binding_4"/>
    <property type="match status" value="1"/>
</dbReference>
<evidence type="ECO:0000256" key="6">
    <source>
        <dbReference type="SAM" id="SignalP"/>
    </source>
</evidence>
<dbReference type="InterPro" id="IPR006094">
    <property type="entry name" value="Oxid_FAD_bind_N"/>
</dbReference>
<keyword evidence="5" id="KW-0560">Oxidoreductase</keyword>
<keyword evidence="3" id="KW-0285">Flavoprotein</keyword>
<sequence>MFSSLSILMLSGRVAALVPTVWNGSSYDCKCYVGDACWPKTEEWSALNTTLNGNLAVHIPPGAVCHNTYQGPLGTINTYNAAECSRVSANFYNQQWTIDQPAAALWTYFTNETCRPSGNRIEPCTLGYYGVYVLLAKSHDHVKAGVDFARTHDLRLVIRNTGHDFLGRSTGWGALVINTHSFKDAVFTQSYTGPGDYHGSAVTVGAGIQGGELLKLGSAQNPPVTVVVGECSVCSLPEKEATDIVADMIETVGPAGGFVQGGGHGPWTTVKGMAADTVLEFQALIASGDIVTANADTNQDLFWALRGGGPSAFAVLLSVTFQTFVEVPSAGATLNINSANTNNETLFWEAVSVFHGYSNHFVDNGLYVYFDLGRLSLHIQPFVAVNQTTAQLNSILGPMMRDLDAIGISYSTASKQYPTFLALYNDLFEPEGAGISALTGGWVFAHEDVATNNKNIVESLKNIVNKGAAAVGHMWNPGYGVPVSTTSLNPRFRNASDHVIAAMFVASGATWAEKLAAQQKLTYDINQKLRDAGPNGFGYVNEGDSNQPDWQTGFYGTNYPQLLAIRKKWDPEGVFYAIATPGTEEWEVIEYGTKLCKRSNGTTSS</sequence>
<feature type="domain" description="FAD-binding PCMH-type" evidence="7">
    <location>
        <begin position="121"/>
        <end position="326"/>
    </location>
</feature>
<gene>
    <name evidence="8" type="ORF">Daus18300_012190</name>
</gene>
<organism evidence="8 9">
    <name type="scientific">Diaporthe australafricana</name>
    <dbReference type="NCBI Taxonomy" id="127596"/>
    <lineage>
        <taxon>Eukaryota</taxon>
        <taxon>Fungi</taxon>
        <taxon>Dikarya</taxon>
        <taxon>Ascomycota</taxon>
        <taxon>Pezizomycotina</taxon>
        <taxon>Sordariomycetes</taxon>
        <taxon>Sordariomycetidae</taxon>
        <taxon>Diaporthales</taxon>
        <taxon>Diaporthaceae</taxon>
        <taxon>Diaporthe</taxon>
    </lineage>
</organism>
<dbReference type="InterPro" id="IPR016166">
    <property type="entry name" value="FAD-bd_PCMH"/>
</dbReference>
<dbReference type="PANTHER" id="PTHR42973">
    <property type="entry name" value="BINDING OXIDOREDUCTASE, PUTATIVE (AFU_ORTHOLOGUE AFUA_1G17690)-RELATED"/>
    <property type="match status" value="1"/>
</dbReference>
<dbReference type="SUPFAM" id="SSF56176">
    <property type="entry name" value="FAD-binding/transporter-associated domain-like"/>
    <property type="match status" value="1"/>
</dbReference>
<comment type="similarity">
    <text evidence="2">Belongs to the oxygen-dependent FAD-linked oxidoreductase family.</text>
</comment>
<evidence type="ECO:0000313" key="8">
    <source>
        <dbReference type="EMBL" id="KAL1852431.1"/>
    </source>
</evidence>
<dbReference type="EMBL" id="JAWRVE010000160">
    <property type="protein sequence ID" value="KAL1852431.1"/>
    <property type="molecule type" value="Genomic_DNA"/>
</dbReference>
<evidence type="ECO:0000256" key="1">
    <source>
        <dbReference type="ARBA" id="ARBA00001974"/>
    </source>
</evidence>
<feature type="signal peptide" evidence="6">
    <location>
        <begin position="1"/>
        <end position="16"/>
    </location>
</feature>
<dbReference type="PANTHER" id="PTHR42973:SF39">
    <property type="entry name" value="FAD-BINDING PCMH-TYPE DOMAIN-CONTAINING PROTEIN"/>
    <property type="match status" value="1"/>
</dbReference>
<accession>A0ABR3W3T0</accession>
<keyword evidence="6" id="KW-0732">Signal</keyword>
<reference evidence="8 9" key="1">
    <citation type="journal article" date="2024" name="IMA Fungus">
        <title>IMA Genome - F19 : A genome assembly and annotation guide to empower mycologists, including annotated draft genome sequences of Ceratocystis pirilliformis, Diaporthe australafricana, Fusarium ophioides, Paecilomyces lecythidis, and Sporothrix stenoceras.</title>
        <authorList>
            <person name="Aylward J."/>
            <person name="Wilson A.M."/>
            <person name="Visagie C.M."/>
            <person name="Spraker J."/>
            <person name="Barnes I."/>
            <person name="Buitendag C."/>
            <person name="Ceriani C."/>
            <person name="Del Mar Angel L."/>
            <person name="du Plessis D."/>
            <person name="Fuchs T."/>
            <person name="Gasser K."/>
            <person name="Kramer D."/>
            <person name="Li W."/>
            <person name="Munsamy K."/>
            <person name="Piso A."/>
            <person name="Price J.L."/>
            <person name="Sonnekus B."/>
            <person name="Thomas C."/>
            <person name="van der Nest A."/>
            <person name="van Dijk A."/>
            <person name="van Heerden A."/>
            <person name="van Vuuren N."/>
            <person name="Yilmaz N."/>
            <person name="Duong T.A."/>
            <person name="van der Merwe N.A."/>
            <person name="Wingfield M.J."/>
            <person name="Wingfield B.D."/>
        </authorList>
    </citation>
    <scope>NUCLEOTIDE SEQUENCE [LARGE SCALE GENOMIC DNA]</scope>
    <source>
        <strain evidence="8 9">CMW 18300</strain>
    </source>
</reference>
<protein>
    <recommendedName>
        <fullName evidence="7">FAD-binding PCMH-type domain-containing protein</fullName>
    </recommendedName>
</protein>
<evidence type="ECO:0000259" key="7">
    <source>
        <dbReference type="PROSITE" id="PS51387"/>
    </source>
</evidence>
<dbReference type="InterPro" id="IPR050416">
    <property type="entry name" value="FAD-linked_Oxidoreductase"/>
</dbReference>
<dbReference type="InterPro" id="IPR016169">
    <property type="entry name" value="FAD-bd_PCMH_sub2"/>
</dbReference>
<evidence type="ECO:0000256" key="5">
    <source>
        <dbReference type="ARBA" id="ARBA00023002"/>
    </source>
</evidence>
<dbReference type="Proteomes" id="UP001583177">
    <property type="component" value="Unassembled WGS sequence"/>
</dbReference>
<keyword evidence="9" id="KW-1185">Reference proteome</keyword>
<keyword evidence="4" id="KW-0274">FAD</keyword>
<dbReference type="PROSITE" id="PS51387">
    <property type="entry name" value="FAD_PCMH"/>
    <property type="match status" value="1"/>
</dbReference>
<comment type="caution">
    <text evidence="8">The sequence shown here is derived from an EMBL/GenBank/DDBJ whole genome shotgun (WGS) entry which is preliminary data.</text>
</comment>
<dbReference type="InterPro" id="IPR012951">
    <property type="entry name" value="BBE"/>
</dbReference>
<dbReference type="Pfam" id="PF08031">
    <property type="entry name" value="BBE"/>
    <property type="match status" value="1"/>
</dbReference>
<comment type="cofactor">
    <cofactor evidence="1">
        <name>FAD</name>
        <dbReference type="ChEBI" id="CHEBI:57692"/>
    </cofactor>
</comment>
<evidence type="ECO:0000256" key="3">
    <source>
        <dbReference type="ARBA" id="ARBA00022630"/>
    </source>
</evidence>
<dbReference type="InterPro" id="IPR036318">
    <property type="entry name" value="FAD-bd_PCMH-like_sf"/>
</dbReference>
<feature type="chain" id="PRO_5047483403" description="FAD-binding PCMH-type domain-containing protein" evidence="6">
    <location>
        <begin position="17"/>
        <end position="605"/>
    </location>
</feature>
<proteinExistence type="inferred from homology"/>
<evidence type="ECO:0000313" key="9">
    <source>
        <dbReference type="Proteomes" id="UP001583177"/>
    </source>
</evidence>
<evidence type="ECO:0000256" key="4">
    <source>
        <dbReference type="ARBA" id="ARBA00022827"/>
    </source>
</evidence>
<dbReference type="Gene3D" id="3.30.465.10">
    <property type="match status" value="2"/>
</dbReference>
<name>A0ABR3W3T0_9PEZI</name>
<evidence type="ECO:0000256" key="2">
    <source>
        <dbReference type="ARBA" id="ARBA00005466"/>
    </source>
</evidence>